<evidence type="ECO:0000313" key="2">
    <source>
        <dbReference type="Proteomes" id="UP000054549"/>
    </source>
</evidence>
<organism evidence="1 2">
    <name type="scientific">Amanita muscaria (strain Koide BX008)</name>
    <dbReference type="NCBI Taxonomy" id="946122"/>
    <lineage>
        <taxon>Eukaryota</taxon>
        <taxon>Fungi</taxon>
        <taxon>Dikarya</taxon>
        <taxon>Basidiomycota</taxon>
        <taxon>Agaricomycotina</taxon>
        <taxon>Agaricomycetes</taxon>
        <taxon>Agaricomycetidae</taxon>
        <taxon>Agaricales</taxon>
        <taxon>Pluteineae</taxon>
        <taxon>Amanitaceae</taxon>
        <taxon>Amanita</taxon>
    </lineage>
</organism>
<dbReference type="InParanoid" id="A0A0C2W927"/>
<dbReference type="SUPFAM" id="SSF52047">
    <property type="entry name" value="RNI-like"/>
    <property type="match status" value="1"/>
</dbReference>
<dbReference type="InterPro" id="IPR032675">
    <property type="entry name" value="LRR_dom_sf"/>
</dbReference>
<evidence type="ECO:0000313" key="1">
    <source>
        <dbReference type="EMBL" id="KIL57707.1"/>
    </source>
</evidence>
<sequence length="483" mass="52750">MDAFTYLPAEIILSVVENLDDANDIRSLSKTGSKTYHTCVPALFSSVHFKTYPALEQFLHAVPRSYLRHIQSLDVSTLSSPCPHNTHSLVSLLSSCSRLEKLDLKLAGCPGIEILSAFSPQSGNAFLTTLKHLSLSNCLSEQDSPVSERLAVYIASSLPNLYSLSLSRITRSSMHAQDLVYSYPCIPTVINDDDIPDHPVAGSHLNLPSLLRIASLKRLSIKDTHLGDPEWEGSSLMEEEECELDCLELGGHCLESEYENGMAVMKILNVVGKSVRELSLATALPPLPPSPTLQSSPPSPTSSLFSFASSWDGETASSVPATPTIITQENGRNITNLHIGPYVSLESLSDTLSHLSSSPIESTSISCFNPDLEDVSKNVEDFLSLRVCRVDPFYASLKHVDVVVVSESGSDSGCGMDRDGTKDEGPVRELAEFCWDLGLVCRLRHGASEDDDYHDDDDDNDVRTEEGRVKEWNGCAFLDLKTS</sequence>
<evidence type="ECO:0008006" key="3">
    <source>
        <dbReference type="Google" id="ProtNLM"/>
    </source>
</evidence>
<dbReference type="EMBL" id="KN818360">
    <property type="protein sequence ID" value="KIL57707.1"/>
    <property type="molecule type" value="Genomic_DNA"/>
</dbReference>
<protein>
    <recommendedName>
        <fullName evidence="3">F-box domain-containing protein</fullName>
    </recommendedName>
</protein>
<dbReference type="STRING" id="946122.A0A0C2W927"/>
<dbReference type="Proteomes" id="UP000054549">
    <property type="component" value="Unassembled WGS sequence"/>
</dbReference>
<keyword evidence="2" id="KW-1185">Reference proteome</keyword>
<proteinExistence type="predicted"/>
<name>A0A0C2W927_AMAMK</name>
<dbReference type="HOGENOM" id="CLU_048465_0_0_1"/>
<dbReference type="AlphaFoldDB" id="A0A0C2W927"/>
<dbReference type="Gene3D" id="3.80.10.10">
    <property type="entry name" value="Ribonuclease Inhibitor"/>
    <property type="match status" value="1"/>
</dbReference>
<reference evidence="1 2" key="1">
    <citation type="submission" date="2014-04" db="EMBL/GenBank/DDBJ databases">
        <title>Evolutionary Origins and Diversification of the Mycorrhizal Mutualists.</title>
        <authorList>
            <consortium name="DOE Joint Genome Institute"/>
            <consortium name="Mycorrhizal Genomics Consortium"/>
            <person name="Kohler A."/>
            <person name="Kuo A."/>
            <person name="Nagy L.G."/>
            <person name="Floudas D."/>
            <person name="Copeland A."/>
            <person name="Barry K.W."/>
            <person name="Cichocki N."/>
            <person name="Veneault-Fourrey C."/>
            <person name="LaButti K."/>
            <person name="Lindquist E.A."/>
            <person name="Lipzen A."/>
            <person name="Lundell T."/>
            <person name="Morin E."/>
            <person name="Murat C."/>
            <person name="Riley R."/>
            <person name="Ohm R."/>
            <person name="Sun H."/>
            <person name="Tunlid A."/>
            <person name="Henrissat B."/>
            <person name="Grigoriev I.V."/>
            <person name="Hibbett D.S."/>
            <person name="Martin F."/>
        </authorList>
    </citation>
    <scope>NUCLEOTIDE SEQUENCE [LARGE SCALE GENOMIC DNA]</scope>
    <source>
        <strain evidence="1 2">Koide BX008</strain>
    </source>
</reference>
<dbReference type="OrthoDB" id="3235026at2759"/>
<gene>
    <name evidence="1" type="ORF">M378DRAFT_181547</name>
</gene>
<accession>A0A0C2W927</accession>